<keyword evidence="4" id="KW-1185">Reference proteome</keyword>
<keyword evidence="2" id="KW-1133">Transmembrane helix</keyword>
<evidence type="ECO:0000313" key="4">
    <source>
        <dbReference type="Proteomes" id="UP000799764"/>
    </source>
</evidence>
<accession>A0A9P4UEP1</accession>
<feature type="transmembrane region" description="Helical" evidence="2">
    <location>
        <begin position="234"/>
        <end position="259"/>
    </location>
</feature>
<evidence type="ECO:0000256" key="1">
    <source>
        <dbReference type="SAM" id="MobiDB-lite"/>
    </source>
</evidence>
<sequence>MSASSRVSRDAAEEREASPFGSFSPLNPVSPFDTATPFDTVSPFDRTSPRKRWVPPGWELSTTITSHGLKASEIVVVDSCPCQNHRQRYPEVEAIIQMFFRVCAIILNVIVLIIVRILDTDLQTLLQVHKLYGGIGFSLLLNTLELLSLGNPQSTLLIHLFPSLFPAIPSKSSPELQPRFPRLPSLALCICELVAMSGSFFSAITFLNPKVEDDALRNGCPVATCVTPEEYDMIYGYMIEAMVGLVHTGFFIMAFVHYAKRKAPGWLAKLEK</sequence>
<dbReference type="OrthoDB" id="3748943at2759"/>
<feature type="compositionally biased region" description="Basic and acidic residues" evidence="1">
    <location>
        <begin position="7"/>
        <end position="17"/>
    </location>
</feature>
<dbReference type="AlphaFoldDB" id="A0A9P4UEP1"/>
<feature type="region of interest" description="Disordered" evidence="1">
    <location>
        <begin position="1"/>
        <end position="31"/>
    </location>
</feature>
<feature type="transmembrane region" description="Helical" evidence="2">
    <location>
        <begin position="98"/>
        <end position="118"/>
    </location>
</feature>
<keyword evidence="2" id="KW-0472">Membrane</keyword>
<evidence type="ECO:0000256" key="2">
    <source>
        <dbReference type="SAM" id="Phobius"/>
    </source>
</evidence>
<gene>
    <name evidence="3" type="ORF">P171DRAFT_483361</name>
</gene>
<dbReference type="Proteomes" id="UP000799764">
    <property type="component" value="Unassembled WGS sequence"/>
</dbReference>
<evidence type="ECO:0000313" key="3">
    <source>
        <dbReference type="EMBL" id="KAF2447320.1"/>
    </source>
</evidence>
<name>A0A9P4UEP1_9PLEO</name>
<protein>
    <submittedName>
        <fullName evidence="3">Uncharacterized protein</fullName>
    </submittedName>
</protein>
<dbReference type="EMBL" id="MU001497">
    <property type="protein sequence ID" value="KAF2447320.1"/>
    <property type="molecule type" value="Genomic_DNA"/>
</dbReference>
<proteinExistence type="predicted"/>
<keyword evidence="2" id="KW-0812">Transmembrane</keyword>
<feature type="transmembrane region" description="Helical" evidence="2">
    <location>
        <begin position="130"/>
        <end position="149"/>
    </location>
</feature>
<reference evidence="3" key="1">
    <citation type="journal article" date="2020" name="Stud. Mycol.">
        <title>101 Dothideomycetes genomes: a test case for predicting lifestyles and emergence of pathogens.</title>
        <authorList>
            <person name="Haridas S."/>
            <person name="Albert R."/>
            <person name="Binder M."/>
            <person name="Bloem J."/>
            <person name="Labutti K."/>
            <person name="Salamov A."/>
            <person name="Andreopoulos B."/>
            <person name="Baker S."/>
            <person name="Barry K."/>
            <person name="Bills G."/>
            <person name="Bluhm B."/>
            <person name="Cannon C."/>
            <person name="Castanera R."/>
            <person name="Culley D."/>
            <person name="Daum C."/>
            <person name="Ezra D."/>
            <person name="Gonzalez J."/>
            <person name="Henrissat B."/>
            <person name="Kuo A."/>
            <person name="Liang C."/>
            <person name="Lipzen A."/>
            <person name="Lutzoni F."/>
            <person name="Magnuson J."/>
            <person name="Mondo S."/>
            <person name="Nolan M."/>
            <person name="Ohm R."/>
            <person name="Pangilinan J."/>
            <person name="Park H.-J."/>
            <person name="Ramirez L."/>
            <person name="Alfaro M."/>
            <person name="Sun H."/>
            <person name="Tritt A."/>
            <person name="Yoshinaga Y."/>
            <person name="Zwiers L.-H."/>
            <person name="Turgeon B."/>
            <person name="Goodwin S."/>
            <person name="Spatafora J."/>
            <person name="Crous P."/>
            <person name="Grigoriev I."/>
        </authorList>
    </citation>
    <scope>NUCLEOTIDE SEQUENCE</scope>
    <source>
        <strain evidence="3">CBS 690.94</strain>
    </source>
</reference>
<feature type="transmembrane region" description="Helical" evidence="2">
    <location>
        <begin position="186"/>
        <end position="207"/>
    </location>
</feature>
<organism evidence="3 4">
    <name type="scientific">Karstenula rhodostoma CBS 690.94</name>
    <dbReference type="NCBI Taxonomy" id="1392251"/>
    <lineage>
        <taxon>Eukaryota</taxon>
        <taxon>Fungi</taxon>
        <taxon>Dikarya</taxon>
        <taxon>Ascomycota</taxon>
        <taxon>Pezizomycotina</taxon>
        <taxon>Dothideomycetes</taxon>
        <taxon>Pleosporomycetidae</taxon>
        <taxon>Pleosporales</taxon>
        <taxon>Massarineae</taxon>
        <taxon>Didymosphaeriaceae</taxon>
        <taxon>Karstenula</taxon>
    </lineage>
</organism>
<comment type="caution">
    <text evidence="3">The sequence shown here is derived from an EMBL/GenBank/DDBJ whole genome shotgun (WGS) entry which is preliminary data.</text>
</comment>